<dbReference type="RefSeq" id="WP_121151120.1">
    <property type="nucleotide sequence ID" value="NZ_CP032828.1"/>
</dbReference>
<evidence type="ECO:0000313" key="3">
    <source>
        <dbReference type="Proteomes" id="UP000276254"/>
    </source>
</evidence>
<geneLocation type="plasmid" evidence="2">
    <name>unnamed1</name>
</geneLocation>
<dbReference type="KEGG" id="spha:D3Y57_02715"/>
<dbReference type="Proteomes" id="UP000276254">
    <property type="component" value="Plasmid unnamed1"/>
</dbReference>
<feature type="domain" description="RES" evidence="1">
    <location>
        <begin position="73"/>
        <end position="209"/>
    </location>
</feature>
<protein>
    <submittedName>
        <fullName evidence="2">RES domain-containing protein</fullName>
    </submittedName>
</protein>
<organism evidence="2 3">
    <name type="scientific">Sphingomonas paeninsulae</name>
    <dbReference type="NCBI Taxonomy" id="2319844"/>
    <lineage>
        <taxon>Bacteria</taxon>
        <taxon>Pseudomonadati</taxon>
        <taxon>Pseudomonadota</taxon>
        <taxon>Alphaproteobacteria</taxon>
        <taxon>Sphingomonadales</taxon>
        <taxon>Sphingomonadaceae</taxon>
        <taxon>Sphingomonas</taxon>
    </lineage>
</organism>
<dbReference type="OrthoDB" id="7300555at2"/>
<dbReference type="EMBL" id="CP032828">
    <property type="protein sequence ID" value="AYJ84985.1"/>
    <property type="molecule type" value="Genomic_DNA"/>
</dbReference>
<dbReference type="SMART" id="SM00953">
    <property type="entry name" value="RES"/>
    <property type="match status" value="1"/>
</dbReference>
<sequence length="247" mass="27564">MTIAPASDTDPTPADFRPYRGKVWRLVEAQHRISTNRLAASAEEQALLESLVEDVKPTLPVAARGLHYLLSTPFRYGHSRASRFRRAKERPGIFYGSEHVETAVAETAYWRLLFFSRSPGFVPPSTVVEHSAFTVPVAVDRALDLTCAPFDTQVAHWMDANEYSACQEFAASARTIDAQLIRYASVRQPDHHANIALLDPKGFAALTPAIKQTWHFRYESGRITAFAAFPSSARYSFTFEIFGLSAP</sequence>
<reference evidence="2 3" key="1">
    <citation type="submission" date="2018-09" db="EMBL/GenBank/DDBJ databases">
        <title>Sphingomonas peninsula sp. nov., isolated from fildes peninsula, Antarctic soil.</title>
        <authorList>
            <person name="Yingchao G."/>
        </authorList>
    </citation>
    <scope>NUCLEOTIDE SEQUENCE [LARGE SCALE GENOMIC DNA]</scope>
    <source>
        <strain evidence="2 3">YZ-8</strain>
        <plasmid evidence="2 3">unnamed1</plasmid>
    </source>
</reference>
<dbReference type="AlphaFoldDB" id="A0A494TIK3"/>
<evidence type="ECO:0000313" key="2">
    <source>
        <dbReference type="EMBL" id="AYJ84985.1"/>
    </source>
</evidence>
<keyword evidence="2" id="KW-0614">Plasmid</keyword>
<evidence type="ECO:0000259" key="1">
    <source>
        <dbReference type="SMART" id="SM00953"/>
    </source>
</evidence>
<proteinExistence type="predicted"/>
<dbReference type="InterPro" id="IPR014914">
    <property type="entry name" value="RES_dom"/>
</dbReference>
<accession>A0A494TIK3</accession>
<gene>
    <name evidence="2" type="ORF">D3Y57_02715</name>
</gene>
<name>A0A494TIK3_SPHPE</name>
<dbReference type="Pfam" id="PF08808">
    <property type="entry name" value="RES"/>
    <property type="match status" value="1"/>
</dbReference>
<keyword evidence="3" id="KW-1185">Reference proteome</keyword>